<sequence>MKATDRLRTARTLLWGRYAASSVAAGLISQATFTVSFALGALPWAATVLAFVAGAIPNYFMNRYWAWKQTNRVRPARELLPYFTINVATAVAASLVTTGADAWLQTRIDSEVWQVVLVSAAFIGTYGVMFVLKFFLFDRFVFTASVVGRSPATRSRS</sequence>
<dbReference type="RefSeq" id="WP_236864364.1">
    <property type="nucleotide sequence ID" value="NZ_BAABAZ010000004.1"/>
</dbReference>
<keyword evidence="3 5" id="KW-1133">Transmembrane helix</keyword>
<comment type="subcellular location">
    <subcellularLocation>
        <location evidence="1">Membrane</location>
        <topology evidence="1">Multi-pass membrane protein</topology>
    </subcellularLocation>
</comment>
<keyword evidence="4 5" id="KW-0472">Membrane</keyword>
<comment type="caution">
    <text evidence="7">The sequence shown here is derived from an EMBL/GenBank/DDBJ whole genome shotgun (WGS) entry which is preliminary data.</text>
</comment>
<accession>A0ABP8EGS0</accession>
<keyword evidence="2 5" id="KW-0812">Transmembrane</keyword>
<evidence type="ECO:0000256" key="4">
    <source>
        <dbReference type="ARBA" id="ARBA00023136"/>
    </source>
</evidence>
<protein>
    <recommendedName>
        <fullName evidence="6">GtrA/DPMS transmembrane domain-containing protein</fullName>
    </recommendedName>
</protein>
<dbReference type="EMBL" id="BAABAZ010000004">
    <property type="protein sequence ID" value="GAA4283169.1"/>
    <property type="molecule type" value="Genomic_DNA"/>
</dbReference>
<evidence type="ECO:0000256" key="1">
    <source>
        <dbReference type="ARBA" id="ARBA00004141"/>
    </source>
</evidence>
<reference evidence="8" key="1">
    <citation type="journal article" date="2019" name="Int. J. Syst. Evol. Microbiol.">
        <title>The Global Catalogue of Microorganisms (GCM) 10K type strain sequencing project: providing services to taxonomists for standard genome sequencing and annotation.</title>
        <authorList>
            <consortium name="The Broad Institute Genomics Platform"/>
            <consortium name="The Broad Institute Genome Sequencing Center for Infectious Disease"/>
            <person name="Wu L."/>
            <person name="Ma J."/>
        </authorList>
    </citation>
    <scope>NUCLEOTIDE SEQUENCE [LARGE SCALE GENOMIC DNA]</scope>
    <source>
        <strain evidence="8">JCM 17458</strain>
    </source>
</reference>
<dbReference type="InterPro" id="IPR007267">
    <property type="entry name" value="GtrA_DPMS_TM"/>
</dbReference>
<evidence type="ECO:0000256" key="2">
    <source>
        <dbReference type="ARBA" id="ARBA00022692"/>
    </source>
</evidence>
<evidence type="ECO:0000313" key="7">
    <source>
        <dbReference type="EMBL" id="GAA4283169.1"/>
    </source>
</evidence>
<dbReference type="Pfam" id="PF04138">
    <property type="entry name" value="GtrA_DPMS_TM"/>
    <property type="match status" value="1"/>
</dbReference>
<evidence type="ECO:0000259" key="6">
    <source>
        <dbReference type="Pfam" id="PF04138"/>
    </source>
</evidence>
<dbReference type="Proteomes" id="UP001501586">
    <property type="component" value="Unassembled WGS sequence"/>
</dbReference>
<gene>
    <name evidence="7" type="ORF">GCM10022261_07000</name>
</gene>
<evidence type="ECO:0000313" key="8">
    <source>
        <dbReference type="Proteomes" id="UP001501586"/>
    </source>
</evidence>
<feature type="transmembrane region" description="Helical" evidence="5">
    <location>
        <begin position="80"/>
        <end position="100"/>
    </location>
</feature>
<keyword evidence="8" id="KW-1185">Reference proteome</keyword>
<feature type="domain" description="GtrA/DPMS transmembrane" evidence="6">
    <location>
        <begin position="17"/>
        <end position="142"/>
    </location>
</feature>
<name>A0ABP8EGS0_9MICO</name>
<evidence type="ECO:0000256" key="5">
    <source>
        <dbReference type="SAM" id="Phobius"/>
    </source>
</evidence>
<proteinExistence type="predicted"/>
<evidence type="ECO:0000256" key="3">
    <source>
        <dbReference type="ARBA" id="ARBA00022989"/>
    </source>
</evidence>
<organism evidence="7 8">
    <name type="scientific">Brevibacterium daeguense</name>
    <dbReference type="NCBI Taxonomy" id="909936"/>
    <lineage>
        <taxon>Bacteria</taxon>
        <taxon>Bacillati</taxon>
        <taxon>Actinomycetota</taxon>
        <taxon>Actinomycetes</taxon>
        <taxon>Micrococcales</taxon>
        <taxon>Brevibacteriaceae</taxon>
        <taxon>Brevibacterium</taxon>
    </lineage>
</organism>
<feature type="transmembrane region" description="Helical" evidence="5">
    <location>
        <begin position="37"/>
        <end position="60"/>
    </location>
</feature>
<feature type="transmembrane region" description="Helical" evidence="5">
    <location>
        <begin position="12"/>
        <end position="31"/>
    </location>
</feature>
<feature type="transmembrane region" description="Helical" evidence="5">
    <location>
        <begin position="112"/>
        <end position="132"/>
    </location>
</feature>